<dbReference type="PANTHER" id="PTHR43405">
    <property type="entry name" value="GLYCOSYL HYDROLASE DIGH"/>
    <property type="match status" value="1"/>
</dbReference>
<organism evidence="3 4">
    <name type="scientific">Brachybacterium phenoliresistens</name>
    <dbReference type="NCBI Taxonomy" id="396014"/>
    <lineage>
        <taxon>Bacteria</taxon>
        <taxon>Bacillati</taxon>
        <taxon>Actinomycetota</taxon>
        <taxon>Actinomycetes</taxon>
        <taxon>Micrococcales</taxon>
        <taxon>Dermabacteraceae</taxon>
        <taxon>Brachybacterium</taxon>
    </lineage>
</organism>
<dbReference type="EMBL" id="JDYK01000003">
    <property type="protein sequence ID" value="EWS82234.1"/>
    <property type="molecule type" value="Genomic_DNA"/>
</dbReference>
<protein>
    <recommendedName>
        <fullName evidence="2">Glycosyl hydrolase-like 10 domain-containing protein</fullName>
    </recommendedName>
</protein>
<dbReference type="InterPro" id="IPR006311">
    <property type="entry name" value="TAT_signal"/>
</dbReference>
<evidence type="ECO:0000313" key="3">
    <source>
        <dbReference type="EMBL" id="EWS82234.1"/>
    </source>
</evidence>
<dbReference type="HOGENOM" id="CLU_019247_2_1_11"/>
<dbReference type="RefSeq" id="WP_038370779.1">
    <property type="nucleotide sequence ID" value="NZ_KK069989.1"/>
</dbReference>
<dbReference type="InterPro" id="IPR052177">
    <property type="entry name" value="Divisome_Glycosyl_Hydrolase"/>
</dbReference>
<dbReference type="PANTHER" id="PTHR43405:SF1">
    <property type="entry name" value="GLYCOSYL HYDROLASE DIGH"/>
    <property type="match status" value="1"/>
</dbReference>
<keyword evidence="4" id="KW-1185">Reference proteome</keyword>
<dbReference type="InterPro" id="IPR003790">
    <property type="entry name" value="GHL10"/>
</dbReference>
<dbReference type="PROSITE" id="PS51318">
    <property type="entry name" value="TAT"/>
    <property type="match status" value="1"/>
</dbReference>
<comment type="caution">
    <text evidence="3">The sequence shown here is derived from an EMBL/GenBank/DDBJ whole genome shotgun (WGS) entry which is preliminary data.</text>
</comment>
<evidence type="ECO:0000259" key="2">
    <source>
        <dbReference type="Pfam" id="PF02638"/>
    </source>
</evidence>
<dbReference type="Proteomes" id="UP000023067">
    <property type="component" value="Unassembled WGS sequence"/>
</dbReference>
<evidence type="ECO:0000256" key="1">
    <source>
        <dbReference type="ARBA" id="ARBA00022729"/>
    </source>
</evidence>
<name>Z9JVK7_9MICO</name>
<dbReference type="AlphaFoldDB" id="Z9JVK7"/>
<feature type="domain" description="Glycosyl hydrolase-like 10" evidence="2">
    <location>
        <begin position="48"/>
        <end position="358"/>
    </location>
</feature>
<dbReference type="Pfam" id="PF02638">
    <property type="entry name" value="GHL10"/>
    <property type="match status" value="1"/>
</dbReference>
<dbReference type="Gene3D" id="3.20.20.80">
    <property type="entry name" value="Glycosidases"/>
    <property type="match status" value="1"/>
</dbReference>
<dbReference type="eggNOG" id="COG1649">
    <property type="taxonomic scope" value="Bacteria"/>
</dbReference>
<reference evidence="3 4" key="1">
    <citation type="submission" date="2014-02" db="EMBL/GenBank/DDBJ databases">
        <title>Genome sequence of Brachybacterium phenoliresistens strain W13A50.</title>
        <authorList>
            <person name="Wang X."/>
        </authorList>
    </citation>
    <scope>NUCLEOTIDE SEQUENCE [LARGE SCALE GENOMIC DNA]</scope>
    <source>
        <strain evidence="3 4">W13A50</strain>
    </source>
</reference>
<dbReference type="PATRIC" id="fig|396014.3.peg.798"/>
<dbReference type="InterPro" id="IPR017853">
    <property type="entry name" value="GH"/>
</dbReference>
<gene>
    <name evidence="3" type="ORF">BF93_11450</name>
</gene>
<evidence type="ECO:0000313" key="4">
    <source>
        <dbReference type="Proteomes" id="UP000023067"/>
    </source>
</evidence>
<proteinExistence type="predicted"/>
<dbReference type="STRING" id="396014.BF93_11450"/>
<accession>Z9JVK7</accession>
<dbReference type="SUPFAM" id="SSF51445">
    <property type="entry name" value="(Trans)glycosidases"/>
    <property type="match status" value="1"/>
</dbReference>
<keyword evidence="1" id="KW-0732">Signal</keyword>
<sequence>MDPADRRTFLRRGAVTTAALAAAGAAASARPGRALAEPGGSGAVPAREMRGVWIASVANIDWPSSPGLSAQAQQDEYRAALDLAVEQGLNAVFSQVRPTADAFWPSPHEPWSRYLTGTQGRDPGYDPLAFQIQEAHARDLEFHAWFNPYRVAMSEDPAGLVPDHPARRNPDWVWPYGGKLYYDPGLPEVRAFALEAMLDAVERYDVDGAHFDDYFYPYPVAGQEVPDADTYAAHAAPGQSLADWRRENVDLLVQEFGHRVHAIKPWVRFTISPFGIWRNRASDPAGSDTSGTESFSAISADSRRWVRERWVDGLIPQVYWQVGHPAADYDTLVRWWDEVAAGTDVSLWIGEAAYKAAAGTFTDPAELSRHVALCRTLPRVGGAVHFSLSSLRTDTTGSVDRMVAERYAHPAIVPVSPLIPGAAPPRPQLHAATATATGVRLRFSGQAATSFALWRFPEGRGLNSQRADGRYLLGTVRATGGTQVHEVPGGSPADWYAVTALDRTRRQSILSVQRRATPAS</sequence>